<feature type="transmembrane region" description="Helical" evidence="1">
    <location>
        <begin position="262"/>
        <end position="281"/>
    </location>
</feature>
<feature type="transmembrane region" description="Helical" evidence="1">
    <location>
        <begin position="5"/>
        <end position="23"/>
    </location>
</feature>
<keyword evidence="3" id="KW-1185">Reference proteome</keyword>
<feature type="transmembrane region" description="Helical" evidence="1">
    <location>
        <begin position="117"/>
        <end position="136"/>
    </location>
</feature>
<sequence>MIYLILFLAFNAIAPIIIYFWGQDINHDILIFISAATAIISFHLLNFRKNKQTYVRIIKDKSIWAGITKVIATTTFMWIAGFIIPITYTPFIFVFSYLGWPSFFGAVVMATTTRKPVYIIQSIMIAITFILFYFVTFNKFSLIKASIGILVTMLTGLSLYLYLRSSKGLNNKGMNSRQILALRYWLLLILPLALIIYRHEFHLFTTMIVLKGVIIGMITLVLPLYFGQLCIEKFGSEKFSLAMGFTPILTFTLQFIMLKAELVAITIAMSLAIAIAFPLLASKAYSMKALRSKAAI</sequence>
<feature type="transmembrane region" description="Helical" evidence="1">
    <location>
        <begin position="63"/>
        <end position="84"/>
    </location>
</feature>
<dbReference type="AlphaFoldDB" id="A0A2I7N463"/>
<feature type="transmembrane region" description="Helical" evidence="1">
    <location>
        <begin position="203"/>
        <end position="227"/>
    </location>
</feature>
<organism evidence="2 3">
    <name type="scientific">Aquella oligotrophica</name>
    <dbReference type="NCBI Taxonomy" id="2067065"/>
    <lineage>
        <taxon>Bacteria</taxon>
        <taxon>Pseudomonadati</taxon>
        <taxon>Pseudomonadota</taxon>
        <taxon>Betaproteobacteria</taxon>
        <taxon>Neisseriales</taxon>
        <taxon>Neisseriaceae</taxon>
        <taxon>Aquella</taxon>
    </lineage>
</organism>
<dbReference type="EMBL" id="CP024847">
    <property type="protein sequence ID" value="AUR51244.1"/>
    <property type="molecule type" value="Genomic_DNA"/>
</dbReference>
<evidence type="ECO:0000256" key="1">
    <source>
        <dbReference type="SAM" id="Phobius"/>
    </source>
</evidence>
<dbReference type="Proteomes" id="UP000236655">
    <property type="component" value="Chromosome"/>
</dbReference>
<feature type="transmembrane region" description="Helical" evidence="1">
    <location>
        <begin position="90"/>
        <end position="110"/>
    </location>
</feature>
<evidence type="ECO:0008006" key="4">
    <source>
        <dbReference type="Google" id="ProtNLM"/>
    </source>
</evidence>
<gene>
    <name evidence="2" type="ORF">CUN60_02665</name>
</gene>
<feature type="transmembrane region" description="Helical" evidence="1">
    <location>
        <begin position="239"/>
        <end position="256"/>
    </location>
</feature>
<reference evidence="3" key="1">
    <citation type="submission" date="2017-11" db="EMBL/GenBank/DDBJ databases">
        <authorList>
            <person name="Chan K.G."/>
            <person name="Lee L.S."/>
        </authorList>
    </citation>
    <scope>NUCLEOTIDE SEQUENCE [LARGE SCALE GENOMIC DNA]</scope>
    <source>
        <strain evidence="3">DSM 100970</strain>
    </source>
</reference>
<dbReference type="RefSeq" id="WP_102950544.1">
    <property type="nucleotide sequence ID" value="NZ_CP024847.1"/>
</dbReference>
<accession>A0A2I7N463</accession>
<protein>
    <recommendedName>
        <fullName evidence="4">EamA domain-containing protein</fullName>
    </recommendedName>
</protein>
<dbReference type="KEGG" id="nba:CUN60_02665"/>
<evidence type="ECO:0000313" key="3">
    <source>
        <dbReference type="Proteomes" id="UP000236655"/>
    </source>
</evidence>
<evidence type="ECO:0000313" key="2">
    <source>
        <dbReference type="EMBL" id="AUR51244.1"/>
    </source>
</evidence>
<proteinExistence type="predicted"/>
<keyword evidence="1" id="KW-1133">Transmembrane helix</keyword>
<feature type="transmembrane region" description="Helical" evidence="1">
    <location>
        <begin position="142"/>
        <end position="163"/>
    </location>
</feature>
<feature type="transmembrane region" description="Helical" evidence="1">
    <location>
        <begin position="179"/>
        <end position="197"/>
    </location>
</feature>
<keyword evidence="1" id="KW-0472">Membrane</keyword>
<keyword evidence="1" id="KW-0812">Transmembrane</keyword>
<feature type="transmembrane region" description="Helical" evidence="1">
    <location>
        <begin position="29"/>
        <end position="47"/>
    </location>
</feature>
<name>A0A2I7N463_9NEIS</name>